<proteinExistence type="predicted"/>
<organism evidence="2 3">
    <name type="scientific">Vibrio ouci</name>
    <dbReference type="NCBI Taxonomy" id="2499078"/>
    <lineage>
        <taxon>Bacteria</taxon>
        <taxon>Pseudomonadati</taxon>
        <taxon>Pseudomonadota</taxon>
        <taxon>Gammaproteobacteria</taxon>
        <taxon>Vibrionales</taxon>
        <taxon>Vibrionaceae</taxon>
        <taxon>Vibrio</taxon>
    </lineage>
</organism>
<sequence>MTNQKLIVSDTFRGFSDGDKNVLTYSCLVKLLASGVIGKDPIQLIVGQGVKESELDLLINKYNVADQLPVAPRQNALPAAGVEYSHKQKIQNITVTLAQKKNDEHFKLGVIFDGSNEFFLDHMTGKHVQGMAVVEAMRQSFLTVTEQFFLNDSPNKYYFVIHKMDTQFKKFVFPLDAHIEYEILKSKRKPGRYNASIKATVIQNGDTCAVSHIDFTAFEQSFIGEQLAADAVDYTFSSNEQSTSEVEVKHAA</sequence>
<dbReference type="EMBL" id="SATR01000001">
    <property type="protein sequence ID" value="TFH93391.1"/>
    <property type="molecule type" value="Genomic_DNA"/>
</dbReference>
<dbReference type="InterPro" id="IPR005509">
    <property type="entry name" value="AfsA_hotdog_dom"/>
</dbReference>
<evidence type="ECO:0000313" key="2">
    <source>
        <dbReference type="EMBL" id="TFH93391.1"/>
    </source>
</evidence>
<reference evidence="2 3" key="1">
    <citation type="submission" date="2019-01" db="EMBL/GenBank/DDBJ databases">
        <title>Vibrio BEI176 sp. nov, a marine bacterium isolated from China: eastern marignal seas.</title>
        <authorList>
            <person name="Li B."/>
        </authorList>
    </citation>
    <scope>NUCLEOTIDE SEQUENCE [LARGE SCALE GENOMIC DNA]</scope>
    <source>
        <strain evidence="2 3">BEI176</strain>
    </source>
</reference>
<evidence type="ECO:0000259" key="1">
    <source>
        <dbReference type="Pfam" id="PF03756"/>
    </source>
</evidence>
<dbReference type="Proteomes" id="UP000297753">
    <property type="component" value="Unassembled WGS sequence"/>
</dbReference>
<comment type="caution">
    <text evidence="2">The sequence shown here is derived from an EMBL/GenBank/DDBJ whole genome shotgun (WGS) entry which is preliminary data.</text>
</comment>
<feature type="domain" description="A-factor biosynthesis hotdog" evidence="1">
    <location>
        <begin position="86"/>
        <end position="216"/>
    </location>
</feature>
<dbReference type="OrthoDB" id="7838374at2"/>
<dbReference type="AlphaFoldDB" id="A0A4Y8WMA7"/>
<accession>A0A4Y8WMA7</accession>
<keyword evidence="3" id="KW-1185">Reference proteome</keyword>
<evidence type="ECO:0000313" key="3">
    <source>
        <dbReference type="Proteomes" id="UP000297753"/>
    </source>
</evidence>
<gene>
    <name evidence="2" type="ORF">ELS82_00085</name>
</gene>
<dbReference type="Pfam" id="PF03756">
    <property type="entry name" value="AfsA"/>
    <property type="match status" value="1"/>
</dbReference>
<dbReference type="RefSeq" id="WP_134833651.1">
    <property type="nucleotide sequence ID" value="NZ_SATR01000001.1"/>
</dbReference>
<name>A0A4Y8WMA7_9VIBR</name>
<protein>
    <recommendedName>
        <fullName evidence="1">A-factor biosynthesis hotdog domain-containing protein</fullName>
    </recommendedName>
</protein>